<dbReference type="InterPro" id="IPR036615">
    <property type="entry name" value="Mur_ligase_C_dom_sf"/>
</dbReference>
<keyword evidence="2" id="KW-1185">Reference proteome</keyword>
<dbReference type="Gene3D" id="3.90.190.20">
    <property type="entry name" value="Mur ligase, C-terminal domain"/>
    <property type="match status" value="1"/>
</dbReference>
<name>C5F2E2_9HELI</name>
<evidence type="ECO:0000313" key="1">
    <source>
        <dbReference type="EMBL" id="EEQ64436.1"/>
    </source>
</evidence>
<evidence type="ECO:0000313" key="2">
    <source>
        <dbReference type="Proteomes" id="UP000003953"/>
    </source>
</evidence>
<dbReference type="HOGENOM" id="CLU_2935203_0_0_7"/>
<dbReference type="Proteomes" id="UP000003953">
    <property type="component" value="Unassembled WGS sequence"/>
</dbReference>
<sequence length="60" mass="7073">MFLEENRALAIQRAIKELCDDEVLLVLGKGDEKYQIIGDEMLHFDDVEEIQKSLQLYFKQ</sequence>
<accession>C5F2E2</accession>
<reference evidence="2" key="1">
    <citation type="journal article" date="2014" name="Genome Announc.">
        <title>Draft genome sequences of six enterohepatic helicobacter species isolated from humans and one from rhesus macaques.</title>
        <authorList>
            <person name="Shen Z."/>
            <person name="Sheh A."/>
            <person name="Young S.K."/>
            <person name="Abouelliel A."/>
            <person name="Ward D.V."/>
            <person name="Earl A.M."/>
            <person name="Fox J.G."/>
        </authorList>
    </citation>
    <scope>NUCLEOTIDE SEQUENCE [LARGE SCALE GENOMIC DNA]</scope>
    <source>
        <strain evidence="2">MIT 98-5489</strain>
    </source>
</reference>
<dbReference type="SUPFAM" id="SSF53244">
    <property type="entry name" value="MurD-like peptide ligases, peptide-binding domain"/>
    <property type="match status" value="1"/>
</dbReference>
<organism evidence="1 2">
    <name type="scientific">Helicobacter pullorum MIT 98-5489</name>
    <dbReference type="NCBI Taxonomy" id="537972"/>
    <lineage>
        <taxon>Bacteria</taxon>
        <taxon>Pseudomonadati</taxon>
        <taxon>Campylobacterota</taxon>
        <taxon>Epsilonproteobacteria</taxon>
        <taxon>Campylobacterales</taxon>
        <taxon>Helicobacteraceae</taxon>
        <taxon>Helicobacter</taxon>
    </lineage>
</organism>
<dbReference type="EMBL" id="DS990447">
    <property type="protein sequence ID" value="EEQ64436.1"/>
    <property type="molecule type" value="Genomic_DNA"/>
</dbReference>
<gene>
    <name evidence="1" type="ORF">HPMG_01893</name>
</gene>
<proteinExistence type="predicted"/>
<protein>
    <submittedName>
        <fullName evidence="1">Uncharacterized protein</fullName>
    </submittedName>
</protein>
<dbReference type="AlphaFoldDB" id="C5F2E2"/>
<dbReference type="GO" id="GO:0016881">
    <property type="term" value="F:acid-amino acid ligase activity"/>
    <property type="evidence" value="ECO:0007669"/>
    <property type="project" value="InterPro"/>
</dbReference>